<dbReference type="Pfam" id="PF18335">
    <property type="entry name" value="SH3_13"/>
    <property type="match status" value="1"/>
</dbReference>
<dbReference type="NCBIfam" id="TIGR01448">
    <property type="entry name" value="recD_rel"/>
    <property type="match status" value="1"/>
</dbReference>
<evidence type="ECO:0000256" key="2">
    <source>
        <dbReference type="ARBA" id="ARBA00022840"/>
    </source>
</evidence>
<dbReference type="InterPro" id="IPR050534">
    <property type="entry name" value="Coronavir_polyprotein_1ab"/>
</dbReference>
<dbReference type="InterPro" id="IPR041451">
    <property type="entry name" value="RecD2_SH13"/>
</dbReference>
<gene>
    <name evidence="3" type="primary">recD2</name>
    <name evidence="5" type="ORF">NK125_03015</name>
</gene>
<protein>
    <recommendedName>
        <fullName evidence="3">ATP-dependent RecD2 DNA helicase</fullName>
        <ecNumber evidence="3">5.6.2.3</ecNumber>
    </recommendedName>
    <alternativeName>
        <fullName evidence="3">DNA 5'-3' helicase subunit RecD2</fullName>
    </alternativeName>
</protein>
<dbReference type="InterPro" id="IPR027785">
    <property type="entry name" value="UvrD-like_helicase_C"/>
</dbReference>
<organism evidence="5 6">
    <name type="scientific">Aequitasia blattaphilus</name>
    <dbReference type="NCBI Taxonomy" id="2949332"/>
    <lineage>
        <taxon>Bacteria</taxon>
        <taxon>Bacillati</taxon>
        <taxon>Bacillota</taxon>
        <taxon>Clostridia</taxon>
        <taxon>Lachnospirales</taxon>
        <taxon>Lachnospiraceae</taxon>
        <taxon>Aequitasia</taxon>
    </lineage>
</organism>
<dbReference type="Pfam" id="PF14490">
    <property type="entry name" value="HHH_RecD2"/>
    <property type="match status" value="1"/>
</dbReference>
<evidence type="ECO:0000256" key="3">
    <source>
        <dbReference type="HAMAP-Rule" id="MF_01488"/>
    </source>
</evidence>
<keyword evidence="6" id="KW-1185">Reference proteome</keyword>
<comment type="caution">
    <text evidence="5">The sequence shown here is derived from an EMBL/GenBank/DDBJ whole genome shotgun (WGS) entry which is preliminary data.</text>
</comment>
<dbReference type="SUPFAM" id="SSF52540">
    <property type="entry name" value="P-loop containing nucleoside triphosphate hydrolases"/>
    <property type="match status" value="2"/>
</dbReference>
<keyword evidence="3" id="KW-0238">DNA-binding</keyword>
<sequence length="740" mass="83279">MEIIKGYVDHIIYRNQSNAYTVFVLQNEEGELSCTGYFSFIEEGELLELKGDYVSHPTYGLQLQVTGYKECEPEDLVSIERYLGGGAIKGIGQALAGKIVGRFREDTFRVIEEEPELLAQIRGISERKAMEIARQVEEKKEVRNAVIFMQKYGISTSLGMKIYQFYQNNIYRILEENPYQLADEIEGVGFKTADEIATKVGILRDSDFRIKSGLYYTLQQSASEGHTYLVQEDLLNRTKELLGVPVSQVENHLIDLSMERKIIIKNEDSQVRIYPATYYYMELNVARMLDDLNYKFKVFSSALESRMEEIESEESIILDGVQKEAVFEAAQNGVMVLTGGPGTGKTTTINAMIRFFQKEGMSILLGAPTGRAAKRMSEATGYEATTIHRMLGVNKGPEEEESGFSKNEDYPLETDVVIIDEVSMVDLPLMSGLLKAIIPGTRLILVGDINQLPSVGVGKVLEDVISSGVFPVVKLTEIFRQAKESDIVVNAHKINKGEAVVADNKSEDFFFLKRQEASTIINVVLLLIKEKLPNYVHATSYDIQVLTPTRKGLLGVDNLNIELQKHLNPASRKKKEKLFGERLFREGDKVMQIKNNYQLEWQVKTKYGMAVDSGLGVYNGDIGIIKAINDYEESVEIIYDENKSVSYPYALLEEVELAYAITVHKSQGSEYPGVVIPLLSGPRPLYNRNLIYTAITRAKSCVTIVGSETVFQDMIKNTMEQKRNTTLSKRIQELHEGANK</sequence>
<proteinExistence type="inferred from homology"/>
<feature type="domain" description="AAA+ ATPase" evidence="4">
    <location>
        <begin position="331"/>
        <end position="476"/>
    </location>
</feature>
<dbReference type="Proteomes" id="UP001523566">
    <property type="component" value="Unassembled WGS sequence"/>
</dbReference>
<dbReference type="InterPro" id="IPR003593">
    <property type="entry name" value="AAA+_ATPase"/>
</dbReference>
<dbReference type="CDD" id="cd17933">
    <property type="entry name" value="DEXSc_RecD-like"/>
    <property type="match status" value="1"/>
</dbReference>
<keyword evidence="2 3" id="KW-0067">ATP-binding</keyword>
<dbReference type="InterPro" id="IPR029493">
    <property type="entry name" value="RecD2-like_HHH"/>
</dbReference>
<name>A0ABT1E6C2_9FIRM</name>
<dbReference type="Gene3D" id="3.40.50.300">
    <property type="entry name" value="P-loop containing nucleotide triphosphate hydrolases"/>
    <property type="match status" value="2"/>
</dbReference>
<dbReference type="Pfam" id="PF13538">
    <property type="entry name" value="UvrD_C_2"/>
    <property type="match status" value="1"/>
</dbReference>
<dbReference type="InterPro" id="IPR010994">
    <property type="entry name" value="RuvA_2-like"/>
</dbReference>
<dbReference type="PANTHER" id="PTHR43788:SF6">
    <property type="entry name" value="DNA HELICASE B"/>
    <property type="match status" value="1"/>
</dbReference>
<dbReference type="HAMAP" id="MF_01488">
    <property type="entry name" value="RecD2"/>
    <property type="match status" value="1"/>
</dbReference>
<dbReference type="CDD" id="cd18809">
    <property type="entry name" value="SF1_C_RecD"/>
    <property type="match status" value="1"/>
</dbReference>
<evidence type="ECO:0000313" key="5">
    <source>
        <dbReference type="EMBL" id="MCP1101383.1"/>
    </source>
</evidence>
<comment type="similarity">
    <text evidence="3">Belongs to the RecD family. RecD2 subfamily.</text>
</comment>
<keyword evidence="1 3" id="KW-0547">Nucleotide-binding</keyword>
<dbReference type="Gene3D" id="2.30.30.940">
    <property type="match status" value="1"/>
</dbReference>
<accession>A0ABT1E6C2</accession>
<dbReference type="InterPro" id="IPR055446">
    <property type="entry name" value="RecD2_N_OB"/>
</dbReference>
<dbReference type="Gene3D" id="1.10.10.2220">
    <property type="match status" value="1"/>
</dbReference>
<dbReference type="InterPro" id="IPR027417">
    <property type="entry name" value="P-loop_NTPase"/>
</dbReference>
<comment type="function">
    <text evidence="3">DNA-dependent ATPase and ATP-dependent 5'-3' DNA helicase. Has no activity on blunt DNA or DNA with 3'-overhangs, requires at least 10 bases of 5'-ssDNA for helicase activity.</text>
</comment>
<evidence type="ECO:0000313" key="6">
    <source>
        <dbReference type="Proteomes" id="UP001523566"/>
    </source>
</evidence>
<dbReference type="RefSeq" id="WP_262065168.1">
    <property type="nucleotide sequence ID" value="NZ_JAMXOD010000003.1"/>
</dbReference>
<dbReference type="SUPFAM" id="SSF47781">
    <property type="entry name" value="RuvA domain 2-like"/>
    <property type="match status" value="1"/>
</dbReference>
<dbReference type="InterPro" id="IPR006345">
    <property type="entry name" value="RecD2"/>
</dbReference>
<evidence type="ECO:0000259" key="4">
    <source>
        <dbReference type="SMART" id="SM00382"/>
    </source>
</evidence>
<keyword evidence="3" id="KW-0347">Helicase</keyword>
<dbReference type="EC" id="5.6.2.3" evidence="3"/>
<comment type="catalytic activity">
    <reaction evidence="3">
        <text>ATP + H2O = ADP + phosphate + H(+)</text>
        <dbReference type="Rhea" id="RHEA:13065"/>
        <dbReference type="ChEBI" id="CHEBI:15377"/>
        <dbReference type="ChEBI" id="CHEBI:15378"/>
        <dbReference type="ChEBI" id="CHEBI:30616"/>
        <dbReference type="ChEBI" id="CHEBI:43474"/>
        <dbReference type="ChEBI" id="CHEBI:456216"/>
        <dbReference type="EC" id="5.6.2.3"/>
    </reaction>
</comment>
<dbReference type="PANTHER" id="PTHR43788">
    <property type="entry name" value="DNA2/NAM7 HELICASE FAMILY MEMBER"/>
    <property type="match status" value="1"/>
</dbReference>
<keyword evidence="3" id="KW-0413">Isomerase</keyword>
<evidence type="ECO:0000256" key="1">
    <source>
        <dbReference type="ARBA" id="ARBA00022741"/>
    </source>
</evidence>
<dbReference type="EMBL" id="JAMZFW010000003">
    <property type="protein sequence ID" value="MCP1101383.1"/>
    <property type="molecule type" value="Genomic_DNA"/>
</dbReference>
<dbReference type="Pfam" id="PF23139">
    <property type="entry name" value="OB_YrrC"/>
    <property type="match status" value="1"/>
</dbReference>
<dbReference type="SMART" id="SM00382">
    <property type="entry name" value="AAA"/>
    <property type="match status" value="1"/>
</dbReference>
<dbReference type="Pfam" id="PF13245">
    <property type="entry name" value="AAA_19"/>
    <property type="match status" value="1"/>
</dbReference>
<feature type="binding site" evidence="3">
    <location>
        <begin position="342"/>
        <end position="346"/>
    </location>
    <ligand>
        <name>ATP</name>
        <dbReference type="ChEBI" id="CHEBI:30616"/>
    </ligand>
</feature>
<keyword evidence="3" id="KW-0378">Hydrolase</keyword>
<reference evidence="5 6" key="1">
    <citation type="journal article" date="2022" name="Genome Biol. Evol.">
        <title>Host diet, physiology and behaviors set the stage for Lachnospiraceae cladogenesis.</title>
        <authorList>
            <person name="Vera-Ponce De Leon A."/>
            <person name="Schneider M."/>
            <person name="Jahnes B.C."/>
            <person name="Sadowski V."/>
            <person name="Camuy-Velez L.A."/>
            <person name="Duan J."/>
            <person name="Sabree Z.L."/>
        </authorList>
    </citation>
    <scope>NUCLEOTIDE SEQUENCE [LARGE SCALE GENOMIC DNA]</scope>
    <source>
        <strain evidence="5 6">PAL113</strain>
    </source>
</reference>